<evidence type="ECO:0000256" key="2">
    <source>
        <dbReference type="ARBA" id="ARBA00039905"/>
    </source>
</evidence>
<accession>A0A2R4STT6</accession>
<sequence length="45" mass="4911">MPMATTIEVADYTNIMPITVLTTVYLGVSIGIDTSTTAFTCFSRY</sequence>
<evidence type="ECO:0000256" key="3">
    <source>
        <dbReference type="ARBA" id="ARBA00043024"/>
    </source>
</evidence>
<evidence type="ECO:0000313" key="4">
    <source>
        <dbReference type="EMBL" id="AVZ61131.1"/>
    </source>
</evidence>
<reference evidence="4" key="1">
    <citation type="submission" date="2018-03" db="EMBL/GenBank/DDBJ databases">
        <title>Complete genome sequences of four bovine coronavirus isolates from Pennsylvania.</title>
        <authorList>
            <person name="Byukusenge M."/>
            <person name="Nissly R.H."/>
            <person name="Kasibhatla S.M."/>
            <person name="Li L."/>
            <person name="Russell R."/>
            <person name="Springer H."/>
            <person name="Barry R."/>
            <person name="Van Saun R."/>
            <person name="Wolfgang D."/>
            <person name="Hovingh E."/>
            <person name="Kulkarni-Kale U."/>
            <person name="Kuchipudi S.V."/>
        </authorList>
    </citation>
    <scope>NUCLEOTIDE SEQUENCE</scope>
    <source>
        <strain evidence="4">7-16-23</strain>
    </source>
</reference>
<comment type="similarity">
    <text evidence="1">Belongs to the coronaviruses ns4/ns4.8 protein family.</text>
</comment>
<dbReference type="InterPro" id="IPR005603">
    <property type="entry name" value="Corona_NS4"/>
</dbReference>
<name>A0A2R4STT6_9BETC</name>
<protein>
    <recommendedName>
        <fullName evidence="2">Non-structural protein of 4.8 kDa</fullName>
    </recommendedName>
    <alternativeName>
        <fullName evidence="3">4.8 kDa accessory protein</fullName>
    </alternativeName>
</protein>
<dbReference type="EMBL" id="MH043955">
    <property type="protein sequence ID" value="AVZ61131.1"/>
    <property type="molecule type" value="Genomic_RNA"/>
</dbReference>
<evidence type="ECO:0000256" key="1">
    <source>
        <dbReference type="ARBA" id="ARBA00009395"/>
    </source>
</evidence>
<dbReference type="Pfam" id="PF03905">
    <property type="entry name" value="Corona_NS4"/>
    <property type="match status" value="1"/>
</dbReference>
<proteinExistence type="inferred from homology"/>
<organism evidence="4">
    <name type="scientific">Bovine coronavirus</name>
    <dbReference type="NCBI Taxonomy" id="11128"/>
    <lineage>
        <taxon>Viruses</taxon>
        <taxon>Riboviria</taxon>
        <taxon>Orthornavirae</taxon>
        <taxon>Pisuviricota</taxon>
        <taxon>Pisoniviricetes</taxon>
        <taxon>Nidovirales</taxon>
        <taxon>Cornidovirineae</taxon>
        <taxon>Coronaviridae</taxon>
        <taxon>Orthocoronavirinae</taxon>
        <taxon>Betacoronavirus</taxon>
        <taxon>Embecovirus</taxon>
        <taxon>Betacoronavirus gravedinis</taxon>
        <taxon>Betacoronavirus 1</taxon>
    </lineage>
</organism>